<dbReference type="OrthoDB" id="10377608at2759"/>
<reference evidence="1" key="1">
    <citation type="submission" date="2021-02" db="EMBL/GenBank/DDBJ databases">
        <authorList>
            <person name="Dougan E. K."/>
            <person name="Rhodes N."/>
            <person name="Thang M."/>
            <person name="Chan C."/>
        </authorList>
    </citation>
    <scope>NUCLEOTIDE SEQUENCE</scope>
</reference>
<evidence type="ECO:0000313" key="1">
    <source>
        <dbReference type="EMBL" id="CAE7160923.1"/>
    </source>
</evidence>
<keyword evidence="2" id="KW-1185">Reference proteome</keyword>
<name>A0A812IPQ1_9DINO</name>
<protein>
    <submittedName>
        <fullName evidence="1">Uncharacterized protein</fullName>
    </submittedName>
</protein>
<organism evidence="1 2">
    <name type="scientific">Symbiodinium necroappetens</name>
    <dbReference type="NCBI Taxonomy" id="1628268"/>
    <lineage>
        <taxon>Eukaryota</taxon>
        <taxon>Sar</taxon>
        <taxon>Alveolata</taxon>
        <taxon>Dinophyceae</taxon>
        <taxon>Suessiales</taxon>
        <taxon>Symbiodiniaceae</taxon>
        <taxon>Symbiodinium</taxon>
    </lineage>
</organism>
<dbReference type="EMBL" id="CAJNJA010001736">
    <property type="protein sequence ID" value="CAE7160923.1"/>
    <property type="molecule type" value="Genomic_DNA"/>
</dbReference>
<accession>A0A812IPQ1</accession>
<proteinExistence type="predicted"/>
<evidence type="ECO:0000313" key="2">
    <source>
        <dbReference type="Proteomes" id="UP000601435"/>
    </source>
</evidence>
<feature type="non-terminal residue" evidence="1">
    <location>
        <position position="1"/>
    </location>
</feature>
<dbReference type="AlphaFoldDB" id="A0A812IPQ1"/>
<sequence>MANFKRLDLGISAIQGHSRSPDEVSKVALGECLTLERCKQLGQIFHASENANYQSIRTYGLVLEATKASWQRHRKAIRMAQQEKELNEVLRKAKTKPLHLFSYRLLHRVDSSGNEVYYSLEQSARRDASDFSILVGVICEAYGQ</sequence>
<dbReference type="Proteomes" id="UP000601435">
    <property type="component" value="Unassembled WGS sequence"/>
</dbReference>
<comment type="caution">
    <text evidence="1">The sequence shown here is derived from an EMBL/GenBank/DDBJ whole genome shotgun (WGS) entry which is preliminary data.</text>
</comment>
<gene>
    <name evidence="1" type="ORF">SNEC2469_LOCUS374</name>
</gene>